<feature type="binding site" evidence="2">
    <location>
        <position position="8"/>
    </location>
    <ligand>
        <name>Zn(2+)</name>
        <dbReference type="ChEBI" id="CHEBI:29105"/>
        <label>2</label>
    </ligand>
</feature>
<feature type="active site" description="Nucleophile" evidence="1">
    <location>
        <position position="115"/>
    </location>
</feature>
<evidence type="ECO:0000256" key="1">
    <source>
        <dbReference type="PIRSR" id="PIRSR015853-1"/>
    </source>
</evidence>
<feature type="binding site" evidence="2">
    <location>
        <position position="60"/>
    </location>
    <ligand>
        <name>Zn(2+)</name>
        <dbReference type="ChEBI" id="CHEBI:29105"/>
        <label>2</label>
    </ligand>
</feature>
<dbReference type="RefSeq" id="WP_169100541.1">
    <property type="nucleotide sequence ID" value="NZ_JABBVZ010000048.1"/>
</dbReference>
<evidence type="ECO:0000313" key="3">
    <source>
        <dbReference type="EMBL" id="NMP23348.1"/>
    </source>
</evidence>
<dbReference type="Gene3D" id="3.30.1360.130">
    <property type="entry name" value="Dipeptide transport protein"/>
    <property type="match status" value="1"/>
</dbReference>
<gene>
    <name evidence="3" type="ORF">HIJ39_13465</name>
</gene>
<feature type="binding site" evidence="2">
    <location>
        <position position="103"/>
    </location>
    <ligand>
        <name>Zn(2+)</name>
        <dbReference type="ChEBI" id="CHEBI:29105"/>
        <label>2</label>
    </ligand>
</feature>
<keyword evidence="2" id="KW-0862">Zinc</keyword>
<feature type="binding site" evidence="2">
    <location>
        <position position="10"/>
    </location>
    <ligand>
        <name>Zn(2+)</name>
        <dbReference type="ChEBI" id="CHEBI:29105"/>
        <label>1</label>
    </ligand>
</feature>
<protein>
    <submittedName>
        <fullName evidence="3">M55 family metallopeptidase</fullName>
    </submittedName>
</protein>
<accession>A0A7Y0L4U7</accession>
<dbReference type="InterPro" id="IPR007035">
    <property type="entry name" value="Peptidase_M55"/>
</dbReference>
<dbReference type="AlphaFoldDB" id="A0A7Y0L4U7"/>
<sequence length="273" mass="29680">MRILISVDMEGIAGVTGRDDVTPGNVNYERFRHQMTYEANAAIEGAYAAGATSVVVNDSHGSMRNLLYEELDPRAELISGHNKLLGMVEGAQDADAALFIGYHAKAGALHAVMDHTISGAQIHNWRLNGLEVSEAEINAALLGHFGVPVLLTTGDDRLARDLAERLPGVVTVVVKFALDHRVARNLPRTQVFEAIRSQSREAVSRHEAAPIFRVPGPVQFQIEFTRSFYAEAASILPVVQRVDGRTIAVEGQDVLEAWRWAYGALKIASSGDS</sequence>
<evidence type="ECO:0000256" key="2">
    <source>
        <dbReference type="PIRSR" id="PIRSR015853-2"/>
    </source>
</evidence>
<dbReference type="InterPro" id="IPR036177">
    <property type="entry name" value="Peptidase_M55_sf"/>
</dbReference>
<feature type="binding site" evidence="2">
    <location>
        <position position="8"/>
    </location>
    <ligand>
        <name>Zn(2+)</name>
        <dbReference type="ChEBI" id="CHEBI:29105"/>
        <label>1</label>
    </ligand>
</feature>
<dbReference type="InterPro" id="IPR027476">
    <property type="entry name" value="DppA_N"/>
</dbReference>
<evidence type="ECO:0000313" key="4">
    <source>
        <dbReference type="Proteomes" id="UP000533476"/>
    </source>
</evidence>
<keyword evidence="4" id="KW-1185">Reference proteome</keyword>
<comment type="caution">
    <text evidence="3">The sequence shown here is derived from an EMBL/GenBank/DDBJ whole genome shotgun (WGS) entry which is preliminary data.</text>
</comment>
<dbReference type="CDD" id="cd08663">
    <property type="entry name" value="DAP_dppA_1"/>
    <property type="match status" value="1"/>
</dbReference>
<feature type="binding site" evidence="2">
    <location>
        <position position="134"/>
    </location>
    <ligand>
        <name>Zn(2+)</name>
        <dbReference type="ChEBI" id="CHEBI:29105"/>
        <label>2</label>
    </ligand>
</feature>
<dbReference type="Pfam" id="PF04951">
    <property type="entry name" value="Peptidase_M55"/>
    <property type="match status" value="1"/>
</dbReference>
<dbReference type="GO" id="GO:0046872">
    <property type="term" value="F:metal ion binding"/>
    <property type="evidence" value="ECO:0007669"/>
    <property type="project" value="UniProtKB-KW"/>
</dbReference>
<proteinExistence type="predicted"/>
<dbReference type="Gene3D" id="3.40.50.10780">
    <property type="entry name" value="Dipeptide transport protein"/>
    <property type="match status" value="1"/>
</dbReference>
<organism evidence="3 4">
    <name type="scientific">Sulfobacillus harzensis</name>
    <dbReference type="NCBI Taxonomy" id="2729629"/>
    <lineage>
        <taxon>Bacteria</taxon>
        <taxon>Bacillati</taxon>
        <taxon>Bacillota</taxon>
        <taxon>Clostridia</taxon>
        <taxon>Eubacteriales</taxon>
        <taxon>Clostridiales Family XVII. Incertae Sedis</taxon>
        <taxon>Sulfobacillus</taxon>
    </lineage>
</organism>
<name>A0A7Y0L4U7_9FIRM</name>
<dbReference type="EMBL" id="JABBVZ010000048">
    <property type="protein sequence ID" value="NMP23348.1"/>
    <property type="molecule type" value="Genomic_DNA"/>
</dbReference>
<keyword evidence="2" id="KW-0479">Metal-binding</keyword>
<dbReference type="PIRSF" id="PIRSF015853">
    <property type="entry name" value="Pep_DppA"/>
    <property type="match status" value="1"/>
</dbReference>
<reference evidence="3 4" key="1">
    <citation type="submission" date="2020-04" db="EMBL/GenBank/DDBJ databases">
        <authorList>
            <person name="Zhang R."/>
            <person name="Schippers A."/>
        </authorList>
    </citation>
    <scope>NUCLEOTIDE SEQUENCE [LARGE SCALE GENOMIC DNA]</scope>
    <source>
        <strain evidence="3 4">DSM 109850</strain>
    </source>
</reference>
<dbReference type="Proteomes" id="UP000533476">
    <property type="component" value="Unassembled WGS sequence"/>
</dbReference>
<dbReference type="SUPFAM" id="SSF63992">
    <property type="entry name" value="Dipeptide transport protein"/>
    <property type="match status" value="1"/>
</dbReference>